<dbReference type="Proteomes" id="UP000007648">
    <property type="component" value="Unassembled WGS sequence"/>
</dbReference>
<proteinExistence type="predicted"/>
<keyword evidence="3 5" id="KW-0472">Membrane</keyword>
<dbReference type="SUPFAM" id="SSF48726">
    <property type="entry name" value="Immunoglobulin"/>
    <property type="match status" value="2"/>
</dbReference>
<feature type="domain" description="Ig-like" evidence="7">
    <location>
        <begin position="133"/>
        <end position="212"/>
    </location>
</feature>
<evidence type="ECO:0000256" key="5">
    <source>
        <dbReference type="SAM" id="Phobius"/>
    </source>
</evidence>
<dbReference type="PANTHER" id="PTHR12080:SF18">
    <property type="entry name" value="SLAM FAMILY MEMBER 9"/>
    <property type="match status" value="1"/>
</dbReference>
<evidence type="ECO:0000256" key="1">
    <source>
        <dbReference type="ARBA" id="ARBA00004370"/>
    </source>
</evidence>
<keyword evidence="9" id="KW-1185">Reference proteome</keyword>
<evidence type="ECO:0000256" key="3">
    <source>
        <dbReference type="ARBA" id="ARBA00023136"/>
    </source>
</evidence>
<dbReference type="GO" id="GO:0042110">
    <property type="term" value="P:T cell activation"/>
    <property type="evidence" value="ECO:0007669"/>
    <property type="project" value="TreeGrafter"/>
</dbReference>
<dbReference type="GO" id="GO:0009897">
    <property type="term" value="C:external side of plasma membrane"/>
    <property type="evidence" value="ECO:0007669"/>
    <property type="project" value="TreeGrafter"/>
</dbReference>
<evidence type="ECO:0000256" key="2">
    <source>
        <dbReference type="ARBA" id="ARBA00022729"/>
    </source>
</evidence>
<dbReference type="InterPro" id="IPR013783">
    <property type="entry name" value="Ig-like_fold"/>
</dbReference>
<feature type="chain" id="PRO_5029675583" description="Ig-like domain-containing protein" evidence="6">
    <location>
        <begin position="21"/>
        <end position="325"/>
    </location>
</feature>
<dbReference type="InterPro" id="IPR007110">
    <property type="entry name" value="Ig-like_dom"/>
</dbReference>
<comment type="subcellular location">
    <subcellularLocation>
        <location evidence="1">Membrane</location>
    </subcellularLocation>
</comment>
<reference evidence="8" key="2">
    <citation type="submission" date="2025-08" db="UniProtKB">
        <authorList>
            <consortium name="Ensembl"/>
        </authorList>
    </citation>
    <scope>IDENTIFICATION</scope>
</reference>
<name>A0A7N4PYK2_SARHA</name>
<evidence type="ECO:0000259" key="7">
    <source>
        <dbReference type="PROSITE" id="PS50835"/>
    </source>
</evidence>
<feature type="transmembrane region" description="Helical" evidence="5">
    <location>
        <begin position="226"/>
        <end position="250"/>
    </location>
</feature>
<dbReference type="PROSITE" id="PS50835">
    <property type="entry name" value="IG_LIKE"/>
    <property type="match status" value="1"/>
</dbReference>
<protein>
    <recommendedName>
        <fullName evidence="7">Ig-like domain-containing protein</fullName>
    </recommendedName>
</protein>
<accession>A0A7N4PYK2</accession>
<sequence length="325" mass="36614">MTHLLQWFTVVLFLQIEAASTEVPRMIMGTVGKSITLPLKMSSNRIQTIVWLSQNALATVDLKGPEPHIIYTDSKYYKRLEVLKNESYSLRIYNLTKEDENVYKGQITLENSVSTEMIIQKFFLHVYEELPKPQITVNFTGFENDTCNVTLLCSVKKEGKNVTYSWTSLEDGHTVTFHEGPKATVSWKHGESEPNYICRVTNPVSSQSAQANPFPGLCPGQSSRNYSGLIIGTIIPVMLCIVITIGVIIWKKREQGILYFFPNQQQETVTVGTTIYAQVNHPNRNKTLSSNSPVKNDSVTVYSTIQSPKEREATLSETSAYDKSI</sequence>
<dbReference type="Ensembl" id="ENSSHAT00000042757.1">
    <property type="protein sequence ID" value="ENSSHAP00000043947.1"/>
    <property type="gene ID" value="ENSSHAG00000004544.2"/>
</dbReference>
<evidence type="ECO:0000256" key="4">
    <source>
        <dbReference type="ARBA" id="ARBA00023180"/>
    </source>
</evidence>
<reference evidence="8 9" key="1">
    <citation type="journal article" date="2011" name="Proc. Natl. Acad. Sci. U.S.A.">
        <title>Genetic diversity and population structure of the endangered marsupial Sarcophilus harrisii (Tasmanian devil).</title>
        <authorList>
            <person name="Miller W."/>
            <person name="Hayes V.M."/>
            <person name="Ratan A."/>
            <person name="Petersen D.C."/>
            <person name="Wittekindt N.E."/>
            <person name="Miller J."/>
            <person name="Walenz B."/>
            <person name="Knight J."/>
            <person name="Qi J."/>
            <person name="Zhao F."/>
            <person name="Wang Q."/>
            <person name="Bedoya-Reina O.C."/>
            <person name="Katiyar N."/>
            <person name="Tomsho L.P."/>
            <person name="Kasson L.M."/>
            <person name="Hardie R.A."/>
            <person name="Woodbridge P."/>
            <person name="Tindall E.A."/>
            <person name="Bertelsen M.F."/>
            <person name="Dixon D."/>
            <person name="Pyecroft S."/>
            <person name="Helgen K.M."/>
            <person name="Lesk A.M."/>
            <person name="Pringle T.H."/>
            <person name="Patterson N."/>
            <person name="Zhang Y."/>
            <person name="Kreiss A."/>
            <person name="Woods G.M."/>
            <person name="Jones M.E."/>
            <person name="Schuster S.C."/>
        </authorList>
    </citation>
    <scope>NUCLEOTIDE SEQUENCE [LARGE SCALE GENOMIC DNA]</scope>
</reference>
<dbReference type="InterPro" id="IPR015631">
    <property type="entry name" value="CD2/SLAM_rcpt"/>
</dbReference>
<evidence type="ECO:0000313" key="9">
    <source>
        <dbReference type="Proteomes" id="UP000007648"/>
    </source>
</evidence>
<reference evidence="8" key="3">
    <citation type="submission" date="2025-09" db="UniProtKB">
        <authorList>
            <consortium name="Ensembl"/>
        </authorList>
    </citation>
    <scope>IDENTIFICATION</scope>
</reference>
<organism evidence="8 9">
    <name type="scientific">Sarcophilus harrisii</name>
    <name type="common">Tasmanian devil</name>
    <name type="synonym">Sarcophilus laniarius</name>
    <dbReference type="NCBI Taxonomy" id="9305"/>
    <lineage>
        <taxon>Eukaryota</taxon>
        <taxon>Metazoa</taxon>
        <taxon>Chordata</taxon>
        <taxon>Craniata</taxon>
        <taxon>Vertebrata</taxon>
        <taxon>Euteleostomi</taxon>
        <taxon>Mammalia</taxon>
        <taxon>Metatheria</taxon>
        <taxon>Dasyuromorphia</taxon>
        <taxon>Dasyuridae</taxon>
        <taxon>Sarcophilus</taxon>
    </lineage>
</organism>
<evidence type="ECO:0000313" key="8">
    <source>
        <dbReference type="Ensembl" id="ENSSHAP00000043947.1"/>
    </source>
</evidence>
<feature type="signal peptide" evidence="6">
    <location>
        <begin position="1"/>
        <end position="20"/>
    </location>
</feature>
<dbReference type="Gene3D" id="2.60.40.10">
    <property type="entry name" value="Immunoglobulins"/>
    <property type="match status" value="2"/>
</dbReference>
<evidence type="ECO:0000256" key="6">
    <source>
        <dbReference type="SAM" id="SignalP"/>
    </source>
</evidence>
<dbReference type="InParanoid" id="A0A7N4PYK2"/>
<dbReference type="GeneTree" id="ENSGT01030000234540"/>
<dbReference type="AlphaFoldDB" id="A0A7N4PYK2"/>
<dbReference type="PANTHER" id="PTHR12080">
    <property type="entry name" value="SIGNALING LYMPHOCYTIC ACTIVATION MOLECULE"/>
    <property type="match status" value="1"/>
</dbReference>
<dbReference type="InterPro" id="IPR036179">
    <property type="entry name" value="Ig-like_dom_sf"/>
</dbReference>
<keyword evidence="5" id="KW-1133">Transmembrane helix</keyword>
<keyword evidence="5" id="KW-0812">Transmembrane</keyword>
<keyword evidence="2 6" id="KW-0732">Signal</keyword>
<keyword evidence="4" id="KW-0325">Glycoprotein</keyword>